<organism evidence="1 2">
    <name type="scientific">Amphimedon queenslandica</name>
    <name type="common">Sponge</name>
    <dbReference type="NCBI Taxonomy" id="400682"/>
    <lineage>
        <taxon>Eukaryota</taxon>
        <taxon>Metazoa</taxon>
        <taxon>Porifera</taxon>
        <taxon>Demospongiae</taxon>
        <taxon>Heteroscleromorpha</taxon>
        <taxon>Haplosclerida</taxon>
        <taxon>Niphatidae</taxon>
        <taxon>Amphimedon</taxon>
    </lineage>
</organism>
<dbReference type="AlphaFoldDB" id="A0AAN0JGF3"/>
<evidence type="ECO:0000313" key="2">
    <source>
        <dbReference type="Proteomes" id="UP000007879"/>
    </source>
</evidence>
<accession>A0AAN0JGF3</accession>
<dbReference type="KEGG" id="aqu:109584540"/>
<evidence type="ECO:0000313" key="1">
    <source>
        <dbReference type="EnsemblMetazoa" id="XP_019855867.1"/>
    </source>
</evidence>
<reference evidence="1" key="2">
    <citation type="submission" date="2024-06" db="UniProtKB">
        <authorList>
            <consortium name="EnsemblMetazoa"/>
        </authorList>
    </citation>
    <scope>IDENTIFICATION</scope>
</reference>
<dbReference type="GeneID" id="109584540"/>
<sequence>MKRLSCTIESLKIIYPRTRSRIVPNNTLVMLKCLTSNCDHLYMTTPKEEDLFNCGNIEKNGTLMCNITITEPVEVICVGTDSKPVVCDSRSSILIEIEDSASDKCTFVEEPTYVWRLCQLLTPRKRKV</sequence>
<proteinExistence type="predicted"/>
<protein>
    <submittedName>
        <fullName evidence="1">Uncharacterized protein</fullName>
    </submittedName>
</protein>
<reference evidence="2" key="1">
    <citation type="journal article" date="2010" name="Nature">
        <title>The Amphimedon queenslandica genome and the evolution of animal complexity.</title>
        <authorList>
            <person name="Srivastava M."/>
            <person name="Simakov O."/>
            <person name="Chapman J."/>
            <person name="Fahey B."/>
            <person name="Gauthier M.E."/>
            <person name="Mitros T."/>
            <person name="Richards G.S."/>
            <person name="Conaco C."/>
            <person name="Dacre M."/>
            <person name="Hellsten U."/>
            <person name="Larroux C."/>
            <person name="Putnam N.H."/>
            <person name="Stanke M."/>
            <person name="Adamska M."/>
            <person name="Darling A."/>
            <person name="Degnan S.M."/>
            <person name="Oakley T.H."/>
            <person name="Plachetzki D.C."/>
            <person name="Zhai Y."/>
            <person name="Adamski M."/>
            <person name="Calcino A."/>
            <person name="Cummins S.F."/>
            <person name="Goodstein D.M."/>
            <person name="Harris C."/>
            <person name="Jackson D.J."/>
            <person name="Leys S.P."/>
            <person name="Shu S."/>
            <person name="Woodcroft B.J."/>
            <person name="Vervoort M."/>
            <person name="Kosik K.S."/>
            <person name="Manning G."/>
            <person name="Degnan B.M."/>
            <person name="Rokhsar D.S."/>
        </authorList>
    </citation>
    <scope>NUCLEOTIDE SEQUENCE [LARGE SCALE GENOMIC DNA]</scope>
</reference>
<dbReference type="RefSeq" id="XP_019855867.1">
    <property type="nucleotide sequence ID" value="XM_020000308.1"/>
</dbReference>
<dbReference type="EnsemblMetazoa" id="XM_020000308.1">
    <property type="protein sequence ID" value="XP_019855867.1"/>
    <property type="gene ID" value="LOC109584540"/>
</dbReference>
<keyword evidence="2" id="KW-1185">Reference proteome</keyword>
<dbReference type="Proteomes" id="UP000007879">
    <property type="component" value="Unassembled WGS sequence"/>
</dbReference>
<name>A0AAN0JGF3_AMPQE</name>